<evidence type="ECO:0000313" key="2">
    <source>
        <dbReference type="Proteomes" id="UP001165082"/>
    </source>
</evidence>
<dbReference type="EMBL" id="BRXZ01003621">
    <property type="protein sequence ID" value="GMH58617.1"/>
    <property type="molecule type" value="Genomic_DNA"/>
</dbReference>
<protein>
    <recommendedName>
        <fullName evidence="3">CDAN1-interacting nuclease 1</fullName>
    </recommendedName>
</protein>
<dbReference type="Pfam" id="PF14811">
    <property type="entry name" value="TPD"/>
    <property type="match status" value="1"/>
</dbReference>
<evidence type="ECO:0008006" key="3">
    <source>
        <dbReference type="Google" id="ProtNLM"/>
    </source>
</evidence>
<dbReference type="InterPro" id="IPR029404">
    <property type="entry name" value="CDIN1"/>
</dbReference>
<name>A0A9W6ZQH0_9STRA</name>
<evidence type="ECO:0000313" key="1">
    <source>
        <dbReference type="EMBL" id="GMH58617.1"/>
    </source>
</evidence>
<dbReference type="Proteomes" id="UP001165082">
    <property type="component" value="Unassembled WGS sequence"/>
</dbReference>
<proteinExistence type="predicted"/>
<gene>
    <name evidence="1" type="ORF">TrRE_jg3628</name>
</gene>
<organism evidence="1 2">
    <name type="scientific">Triparma retinervis</name>
    <dbReference type="NCBI Taxonomy" id="2557542"/>
    <lineage>
        <taxon>Eukaryota</taxon>
        <taxon>Sar</taxon>
        <taxon>Stramenopiles</taxon>
        <taxon>Ochrophyta</taxon>
        <taxon>Bolidophyceae</taxon>
        <taxon>Parmales</taxon>
        <taxon>Triparmaceae</taxon>
        <taxon>Triparma</taxon>
    </lineage>
</organism>
<keyword evidence="2" id="KW-1185">Reference proteome</keyword>
<reference evidence="1" key="1">
    <citation type="submission" date="2022-07" db="EMBL/GenBank/DDBJ databases">
        <title>Genome analysis of Parmales, a sister group of diatoms, reveals the evolutionary specialization of diatoms from phago-mixotrophs to photoautotrophs.</title>
        <authorList>
            <person name="Ban H."/>
            <person name="Sato S."/>
            <person name="Yoshikawa S."/>
            <person name="Kazumasa Y."/>
            <person name="Nakamura Y."/>
            <person name="Ichinomiya M."/>
            <person name="Saitoh K."/>
            <person name="Sato N."/>
            <person name="Blanc-Mathieu R."/>
            <person name="Endo H."/>
            <person name="Kuwata A."/>
            <person name="Ogata H."/>
        </authorList>
    </citation>
    <scope>NUCLEOTIDE SEQUENCE</scope>
</reference>
<feature type="non-terminal residue" evidence="1">
    <location>
        <position position="224"/>
    </location>
</feature>
<comment type="caution">
    <text evidence="1">The sequence shown here is derived from an EMBL/GenBank/DDBJ whole genome shotgun (WGS) entry which is preliminary data.</text>
</comment>
<sequence>MTVHSAMEEGRRIGRDIKFDCLRVVKWRRSRDVEERIEKRVIRDRLLTGSRREVGMSRALPLWRRGKLLEAAEKMGVNRATVLSLRRHHIKQNNMYMSEDLLKLGTMDEKLAAANAFENCVGRYLDDLGVDYVGEDEQRLRNPPKIGHYHPGTPDFRFDVPFVIDDCEGRKWEINWVEVKHFYGASTITWNNKSACGKIPKKATTYRENFGPGAYLFAYGVGEG</sequence>
<dbReference type="OrthoDB" id="46673at2759"/>
<dbReference type="AlphaFoldDB" id="A0A9W6ZQH0"/>
<accession>A0A9W6ZQH0</accession>